<protein>
    <submittedName>
        <fullName evidence="1">Uncharacterized protein</fullName>
    </submittedName>
</protein>
<dbReference type="Proteomes" id="UP000246073">
    <property type="component" value="Unassembled WGS sequence"/>
</dbReference>
<dbReference type="Pfam" id="PF05930">
    <property type="entry name" value="Phage_AlpA"/>
    <property type="match status" value="1"/>
</dbReference>
<evidence type="ECO:0000313" key="2">
    <source>
        <dbReference type="Proteomes" id="UP000246073"/>
    </source>
</evidence>
<dbReference type="InterPro" id="IPR010260">
    <property type="entry name" value="AlpA"/>
</dbReference>
<gene>
    <name evidence="1" type="ORF">OHAE_293</name>
</gene>
<sequence length="162" mass="18349">MATRQKNQKYLSVGDITDRYGVSRATVYNWQKREADFPAAVKISGRPYFSEYELDKWDAKRGGVDPDIDSRIHGLKPCSGVITDYQQFIDAMVKRRADLNMSSMELDAQSGMQEGYASKLENYGRPQGRGMGPETFPLWLGGVRVGIVLVDLPRRPRKKQEA</sequence>
<dbReference type="Gene3D" id="1.10.10.60">
    <property type="entry name" value="Homeodomain-like"/>
    <property type="match status" value="1"/>
</dbReference>
<dbReference type="EMBL" id="OOFM01000005">
    <property type="protein sequence ID" value="SPL64426.1"/>
    <property type="molecule type" value="Genomic_DNA"/>
</dbReference>
<reference evidence="2" key="1">
    <citation type="submission" date="2017-12" db="EMBL/GenBank/DDBJ databases">
        <authorList>
            <person name="Diaz M."/>
        </authorList>
    </citation>
    <scope>NUCLEOTIDE SEQUENCE [LARGE SCALE GENOMIC DNA]</scope>
    <source>
        <strain evidence="2">FI11154</strain>
    </source>
</reference>
<accession>A0A2P9HJX4</accession>
<dbReference type="InterPro" id="IPR009061">
    <property type="entry name" value="DNA-bd_dom_put_sf"/>
</dbReference>
<name>A0A2P9HJX4_9HYPH</name>
<dbReference type="SUPFAM" id="SSF46955">
    <property type="entry name" value="Putative DNA-binding domain"/>
    <property type="match status" value="1"/>
</dbReference>
<dbReference type="RefSeq" id="WP_109368284.1">
    <property type="nucleotide sequence ID" value="NZ_OOFM01000005.1"/>
</dbReference>
<organism evidence="1 2">
    <name type="scientific">Ochrobactrum soli</name>
    <dbReference type="NCBI Taxonomy" id="2448455"/>
    <lineage>
        <taxon>Bacteria</taxon>
        <taxon>Pseudomonadati</taxon>
        <taxon>Pseudomonadota</taxon>
        <taxon>Alphaproteobacteria</taxon>
        <taxon>Hyphomicrobiales</taxon>
        <taxon>Brucellaceae</taxon>
        <taxon>Brucella/Ochrobactrum group</taxon>
        <taxon>Ochrobactrum</taxon>
    </lineage>
</organism>
<evidence type="ECO:0000313" key="1">
    <source>
        <dbReference type="EMBL" id="SPL64426.1"/>
    </source>
</evidence>
<proteinExistence type="predicted"/>
<dbReference type="AlphaFoldDB" id="A0A2P9HJX4"/>